<organism evidence="1 2">
    <name type="scientific">Vibrio parahaemolyticus</name>
    <dbReference type="NCBI Taxonomy" id="670"/>
    <lineage>
        <taxon>Bacteria</taxon>
        <taxon>Pseudomonadati</taxon>
        <taxon>Pseudomonadota</taxon>
        <taxon>Gammaproteobacteria</taxon>
        <taxon>Vibrionales</taxon>
        <taxon>Vibrionaceae</taxon>
        <taxon>Vibrio</taxon>
    </lineage>
</organism>
<reference evidence="1" key="1">
    <citation type="submission" date="2023-06" db="EMBL/GenBank/DDBJ databases">
        <title>Genomic Diversity of Vibrio spp. and Metagenomic Analysis of Pathogens in Florida Gulf Coastal Waters Following Hurricane Ian.</title>
        <authorList>
            <person name="Brumfield K.D."/>
        </authorList>
    </citation>
    <scope>NUCLEOTIDE SEQUENCE</scope>
    <source>
        <strain evidence="1">WBS2B-138</strain>
    </source>
</reference>
<sequence length="177" mass="19983">MSKDGATFGLKFLVQTKGRLTGKESKQEISSMLYAHEFSGFHKFSFVQYDRLNRPEHVVTHSAVNQEPLTQLGEGQKWVAMADNVLTSLLNETSDSATELILLSEKVDSELSEDFIYSGTKTHLDLGFPYSFVEFKNGVPDKQVLISTPSASEELFCELPKGQRWIQTRKKITKNDD</sequence>
<evidence type="ECO:0000313" key="2">
    <source>
        <dbReference type="Proteomes" id="UP001253193"/>
    </source>
</evidence>
<name>A0AAW8Q0R9_VIBPH</name>
<proteinExistence type="predicted"/>
<dbReference type="RefSeq" id="WP_311020307.1">
    <property type="nucleotide sequence ID" value="NZ_JAUHGG010000003.1"/>
</dbReference>
<dbReference type="AlphaFoldDB" id="A0AAW8Q0R9"/>
<dbReference type="EMBL" id="JAUHGG010000003">
    <property type="protein sequence ID" value="MDS1821421.1"/>
    <property type="molecule type" value="Genomic_DNA"/>
</dbReference>
<gene>
    <name evidence="1" type="ORF">QX249_12185</name>
</gene>
<protein>
    <submittedName>
        <fullName evidence="1">Uncharacterized protein</fullName>
    </submittedName>
</protein>
<evidence type="ECO:0000313" key="1">
    <source>
        <dbReference type="EMBL" id="MDS1821421.1"/>
    </source>
</evidence>
<comment type="caution">
    <text evidence="1">The sequence shown here is derived from an EMBL/GenBank/DDBJ whole genome shotgun (WGS) entry which is preliminary data.</text>
</comment>
<dbReference type="Proteomes" id="UP001253193">
    <property type="component" value="Unassembled WGS sequence"/>
</dbReference>
<accession>A0AAW8Q0R9</accession>